<keyword evidence="3" id="KW-1185">Reference proteome</keyword>
<evidence type="ECO:0000256" key="1">
    <source>
        <dbReference type="SAM" id="MobiDB-lite"/>
    </source>
</evidence>
<protein>
    <submittedName>
        <fullName evidence="2">Uncharacterized protein</fullName>
    </submittedName>
</protein>
<feature type="compositionally biased region" description="Polar residues" evidence="1">
    <location>
        <begin position="402"/>
        <end position="411"/>
    </location>
</feature>
<accession>A0AA36N535</accession>
<evidence type="ECO:0000313" key="2">
    <source>
        <dbReference type="EMBL" id="CAJ1399035.1"/>
    </source>
</evidence>
<comment type="caution">
    <text evidence="2">The sequence shown here is derived from an EMBL/GenBank/DDBJ whole genome shotgun (WGS) entry which is preliminary data.</text>
</comment>
<reference evidence="2" key="1">
    <citation type="submission" date="2023-08" db="EMBL/GenBank/DDBJ databases">
        <authorList>
            <person name="Chen Y."/>
            <person name="Shah S."/>
            <person name="Dougan E. K."/>
            <person name="Thang M."/>
            <person name="Chan C."/>
        </authorList>
    </citation>
    <scope>NUCLEOTIDE SEQUENCE</scope>
</reference>
<gene>
    <name evidence="2" type="ORF">EVOR1521_LOCUS22657</name>
</gene>
<sequence>MQDPNMDPAYFVVSLGQNEITMHGHCKDVDVEDGLERGIGHGRRYVGSQDHLLNGTALLDARTAHGNVKDLGRHLGRQRRHGTVADHIRAGVGDEEDVSFGKVGWLGAGRRHFQQEENIVNGVSEDQVTPARRTLGVRRDHVQGGSGADTPPASEVLHGHAREAAFQEGLERYIGHGRRHRPEWTQQDQIFPTEPPAFSPGPRRPVGGPDHIVPGFGQATCAEDTRSEQGKRHFGAKGHISSGCSVMAADGKEDYVQGLPRSIGQGKQRIGEKDHLLGALSRAEDCPGQHGHQRDDDFQDGLERGIGHGKCRAPQLVGTVRRDAARGVGNEYFPWSTYDVDAKKKEKPSPNKVLLKAQQVSLSEPAYVKSGLEPIQEDVEDCASITPPPGLEKPEDDDFSDSLWSRSTTGGSAFDSPTEDEDSPVSAYTLAQLSSLQYREQDLAAYYNMIAAALCQDMPQQTWAQPPVRNFCPWCGCKRSTNYTFCPNCGNKLDA</sequence>
<organism evidence="2 3">
    <name type="scientific">Effrenium voratum</name>
    <dbReference type="NCBI Taxonomy" id="2562239"/>
    <lineage>
        <taxon>Eukaryota</taxon>
        <taxon>Sar</taxon>
        <taxon>Alveolata</taxon>
        <taxon>Dinophyceae</taxon>
        <taxon>Suessiales</taxon>
        <taxon>Symbiodiniaceae</taxon>
        <taxon>Effrenium</taxon>
    </lineage>
</organism>
<feature type="region of interest" description="Disordered" evidence="1">
    <location>
        <begin position="378"/>
        <end position="425"/>
    </location>
</feature>
<name>A0AA36N535_9DINO</name>
<proteinExistence type="predicted"/>
<dbReference type="Proteomes" id="UP001178507">
    <property type="component" value="Unassembled WGS sequence"/>
</dbReference>
<dbReference type="AlphaFoldDB" id="A0AA36N535"/>
<evidence type="ECO:0000313" key="3">
    <source>
        <dbReference type="Proteomes" id="UP001178507"/>
    </source>
</evidence>
<dbReference type="EMBL" id="CAUJNA010003321">
    <property type="protein sequence ID" value="CAJ1399035.1"/>
    <property type="molecule type" value="Genomic_DNA"/>
</dbReference>